<keyword evidence="2" id="KW-1185">Reference proteome</keyword>
<dbReference type="Proteomes" id="UP000262073">
    <property type="component" value="Chromosome"/>
</dbReference>
<dbReference type="InterPro" id="IPR018247">
    <property type="entry name" value="EF_Hand_1_Ca_BS"/>
</dbReference>
<dbReference type="SUPFAM" id="SSF54523">
    <property type="entry name" value="Pili subunits"/>
    <property type="match status" value="1"/>
</dbReference>
<dbReference type="Pfam" id="PF16732">
    <property type="entry name" value="ComP_DUS"/>
    <property type="match status" value="1"/>
</dbReference>
<dbReference type="OrthoDB" id="5296638at2"/>
<dbReference type="InterPro" id="IPR031982">
    <property type="entry name" value="PilE-like"/>
</dbReference>
<gene>
    <name evidence="1" type="ORF">D0Y50_13195</name>
</gene>
<dbReference type="AlphaFoldDB" id="A0A346NSM2"/>
<dbReference type="KEGG" id="salm:D0Y50_13195"/>
<accession>A0A346NSM2</accession>
<evidence type="ECO:0000313" key="2">
    <source>
        <dbReference type="Proteomes" id="UP000262073"/>
    </source>
</evidence>
<reference evidence="1 2" key="1">
    <citation type="submission" date="2018-08" db="EMBL/GenBank/DDBJ databases">
        <title>Salinimonas sediminis sp. nov., a piezophilic bacterium isolated from a deep-sea sediment sample from the New Britain Trench.</title>
        <authorList>
            <person name="Cao J."/>
        </authorList>
    </citation>
    <scope>NUCLEOTIDE SEQUENCE [LARGE SCALE GENOMIC DNA]</scope>
    <source>
        <strain evidence="1 2">N102</strain>
    </source>
</reference>
<dbReference type="PROSITE" id="PS00018">
    <property type="entry name" value="EF_HAND_1"/>
    <property type="match status" value="1"/>
</dbReference>
<dbReference type="Gene3D" id="3.30.700.10">
    <property type="entry name" value="Glycoprotein, Type 4 Pilin"/>
    <property type="match status" value="1"/>
</dbReference>
<dbReference type="GO" id="GO:0043683">
    <property type="term" value="P:type IV pilus assembly"/>
    <property type="evidence" value="ECO:0007669"/>
    <property type="project" value="InterPro"/>
</dbReference>
<proteinExistence type="predicted"/>
<dbReference type="InterPro" id="IPR045584">
    <property type="entry name" value="Pilin-like"/>
</dbReference>
<dbReference type="EMBL" id="CP031769">
    <property type="protein sequence ID" value="AXR08529.1"/>
    <property type="molecule type" value="Genomic_DNA"/>
</dbReference>
<protein>
    <submittedName>
        <fullName evidence="1">Prepilin-type cleavage/methylation domain-containing protein</fullName>
    </submittedName>
</protein>
<name>A0A346NSM2_9ALTE</name>
<organism evidence="1 2">
    <name type="scientific">Salinimonas sediminis</name>
    <dbReference type="NCBI Taxonomy" id="2303538"/>
    <lineage>
        <taxon>Bacteria</taxon>
        <taxon>Pseudomonadati</taxon>
        <taxon>Pseudomonadota</taxon>
        <taxon>Gammaproteobacteria</taxon>
        <taxon>Alteromonadales</taxon>
        <taxon>Alteromonadaceae</taxon>
        <taxon>Alteromonas/Salinimonas group</taxon>
        <taxon>Salinimonas</taxon>
    </lineage>
</organism>
<evidence type="ECO:0000313" key="1">
    <source>
        <dbReference type="EMBL" id="AXR08529.1"/>
    </source>
</evidence>
<sequence length="139" mass="14688">MIVVAIVSIIAAIAYPSYQSVMVSSYRSTGQADLMALASAMERHHSGGFSYQGAATGSADTGAPAIFATHSPASEPLAKRRYNLTIDSADGQSFTIRATPVAGTPQAGNGNLFYFSDGRKAWDENNSGNIDANEWCWSC</sequence>